<dbReference type="Gene3D" id="1.10.340.30">
    <property type="entry name" value="Hypothetical protein, domain 2"/>
    <property type="match status" value="1"/>
</dbReference>
<dbReference type="Proteomes" id="UP001330812">
    <property type="component" value="Chromosome"/>
</dbReference>
<sequence>MTAPILMPITVPTGEIAVRGPFDLAASCRYLASYGPAARPDAASEPGVLRLAFPVDGEWTHVGAAIRQRSPGTLEVEVFGPVELAARVMTQVSRVLCVDVDASGLPDVDRRDSVAARLRAESPGLRPVLFSSPYEAACWSVLSQGMRFTSALKRRRVLAESHGRIVDVGEYQVVSFPAPEALAELSSAEGLAGFRVARLRSVAQAALDGRLDPVELRTLPIPDALAHLSAISGIGTFSAEQILLRGAGHPDLFPRADARLHHAMCEEYALPPGTPTPQLALLADDWRPYRSWLVQLLRATRDAVPPAPETPPSATAPLSEVAGVVPV</sequence>
<feature type="region of interest" description="Disordered" evidence="3">
    <location>
        <begin position="303"/>
        <end position="327"/>
    </location>
</feature>
<dbReference type="RefSeq" id="WP_326565048.1">
    <property type="nucleotide sequence ID" value="NZ_CP142149.1"/>
</dbReference>
<evidence type="ECO:0008006" key="6">
    <source>
        <dbReference type="Google" id="ProtNLM"/>
    </source>
</evidence>
<accession>A0ABZ1HX35</accession>
<evidence type="ECO:0000313" key="4">
    <source>
        <dbReference type="EMBL" id="WSE26081.1"/>
    </source>
</evidence>
<evidence type="ECO:0000313" key="5">
    <source>
        <dbReference type="Proteomes" id="UP001330812"/>
    </source>
</evidence>
<dbReference type="EMBL" id="CP142149">
    <property type="protein sequence ID" value="WSE26081.1"/>
    <property type="molecule type" value="Genomic_DNA"/>
</dbReference>
<keyword evidence="1" id="KW-0227">DNA damage</keyword>
<evidence type="ECO:0000256" key="2">
    <source>
        <dbReference type="ARBA" id="ARBA00023204"/>
    </source>
</evidence>
<evidence type="ECO:0000256" key="3">
    <source>
        <dbReference type="SAM" id="MobiDB-lite"/>
    </source>
</evidence>
<protein>
    <recommendedName>
        <fullName evidence="6">DNA-3-methyladenine glycosylase 2 family protein</fullName>
    </recommendedName>
</protein>
<dbReference type="SUPFAM" id="SSF48150">
    <property type="entry name" value="DNA-glycosylase"/>
    <property type="match status" value="1"/>
</dbReference>
<dbReference type="PANTHER" id="PTHR43003:SF5">
    <property type="entry name" value="DNA-3-METHYLADENINE GLYCOSYLASE"/>
    <property type="match status" value="1"/>
</dbReference>
<keyword evidence="2" id="KW-0234">DNA repair</keyword>
<proteinExistence type="predicted"/>
<organism evidence="4 5">
    <name type="scientific">Amycolatopsis rhabdoformis</name>
    <dbReference type="NCBI Taxonomy" id="1448059"/>
    <lineage>
        <taxon>Bacteria</taxon>
        <taxon>Bacillati</taxon>
        <taxon>Actinomycetota</taxon>
        <taxon>Actinomycetes</taxon>
        <taxon>Pseudonocardiales</taxon>
        <taxon>Pseudonocardiaceae</taxon>
        <taxon>Amycolatopsis</taxon>
    </lineage>
</organism>
<name>A0ABZ1HX35_9PSEU</name>
<dbReference type="InterPro" id="IPR051912">
    <property type="entry name" value="Alkylbase_DNA_Glycosylase/TA"/>
</dbReference>
<dbReference type="PANTHER" id="PTHR43003">
    <property type="entry name" value="DNA-3-METHYLADENINE GLYCOSYLASE"/>
    <property type="match status" value="1"/>
</dbReference>
<gene>
    <name evidence="4" type="ORF">VSH64_24710</name>
</gene>
<dbReference type="Gene3D" id="1.10.1670.40">
    <property type="match status" value="1"/>
</dbReference>
<keyword evidence="5" id="KW-1185">Reference proteome</keyword>
<reference evidence="4 5" key="1">
    <citation type="journal article" date="2015" name="Int. J. Syst. Evol. Microbiol.">
        <title>Amycolatopsis rhabdoformis sp. nov., an actinomycete isolated from a tropical forest soil.</title>
        <authorList>
            <person name="Souza W.R."/>
            <person name="Silva R.E."/>
            <person name="Goodfellow M."/>
            <person name="Busarakam K."/>
            <person name="Figueiro F.S."/>
            <person name="Ferreira D."/>
            <person name="Rodrigues-Filho E."/>
            <person name="Moraes L.A.B."/>
            <person name="Zucchi T.D."/>
        </authorList>
    </citation>
    <scope>NUCLEOTIDE SEQUENCE [LARGE SCALE GENOMIC DNA]</scope>
    <source>
        <strain evidence="4 5">NCIMB 14900</strain>
    </source>
</reference>
<dbReference type="InterPro" id="IPR011257">
    <property type="entry name" value="DNA_glycosylase"/>
</dbReference>
<evidence type="ECO:0000256" key="1">
    <source>
        <dbReference type="ARBA" id="ARBA00022763"/>
    </source>
</evidence>